<proteinExistence type="predicted"/>
<dbReference type="KEGG" id="aja:AJAP_30545"/>
<feature type="domain" description="FHA" evidence="2">
    <location>
        <begin position="42"/>
        <end position="93"/>
    </location>
</feature>
<dbReference type="EMBL" id="CP008953">
    <property type="protein sequence ID" value="AIG78931.1"/>
    <property type="molecule type" value="Genomic_DNA"/>
</dbReference>
<accession>A0A075V2V0</accession>
<dbReference type="eggNOG" id="COG1716">
    <property type="taxonomic scope" value="Bacteria"/>
</dbReference>
<evidence type="ECO:0000256" key="1">
    <source>
        <dbReference type="ARBA" id="ARBA00022553"/>
    </source>
</evidence>
<gene>
    <name evidence="3" type="ORF">AJAP_30545</name>
</gene>
<dbReference type="STRING" id="208439.AJAP_30545"/>
<dbReference type="HOGENOM" id="CLU_1132678_0_0_11"/>
<dbReference type="RefSeq" id="WP_038517590.1">
    <property type="nucleotide sequence ID" value="NZ_CP008953.1"/>
</dbReference>
<dbReference type="AlphaFoldDB" id="A0A075V2V0"/>
<keyword evidence="1" id="KW-0597">Phosphoprotein</keyword>
<name>A0A075V2V0_9PSEU</name>
<dbReference type="SUPFAM" id="SSF49879">
    <property type="entry name" value="SMAD/FHA domain"/>
    <property type="match status" value="1"/>
</dbReference>
<protein>
    <recommendedName>
        <fullName evidence="2">FHA domain-containing protein</fullName>
    </recommendedName>
</protein>
<dbReference type="InterPro" id="IPR000253">
    <property type="entry name" value="FHA_dom"/>
</dbReference>
<keyword evidence="4" id="KW-1185">Reference proteome</keyword>
<evidence type="ECO:0000259" key="2">
    <source>
        <dbReference type="PROSITE" id="PS50006"/>
    </source>
</evidence>
<evidence type="ECO:0000313" key="3">
    <source>
        <dbReference type="EMBL" id="AIG78931.1"/>
    </source>
</evidence>
<dbReference type="Gene3D" id="2.60.200.20">
    <property type="match status" value="1"/>
</dbReference>
<dbReference type="Proteomes" id="UP000028492">
    <property type="component" value="Chromosome"/>
</dbReference>
<dbReference type="PROSITE" id="PS50006">
    <property type="entry name" value="FHA_DOMAIN"/>
    <property type="match status" value="1"/>
</dbReference>
<reference evidence="3 4" key="1">
    <citation type="journal article" date="2014" name="J. Biotechnol.">
        <title>Complete genome sequence of the actinobacterium Amycolatopsis japonica MG417-CF17(T) (=DSM 44213T) producing (S,S)-N,N'-ethylenediaminedisuccinic acid.</title>
        <authorList>
            <person name="Stegmann E."/>
            <person name="Albersmeier A."/>
            <person name="Spohn M."/>
            <person name="Gert H."/>
            <person name="Weber T."/>
            <person name="Wohlleben W."/>
            <person name="Kalinowski J."/>
            <person name="Ruckert C."/>
        </authorList>
    </citation>
    <scope>NUCLEOTIDE SEQUENCE [LARGE SCALE GENOMIC DNA]</scope>
    <source>
        <strain evidence="4">MG417-CF17 (DSM 44213)</strain>
    </source>
</reference>
<organism evidence="3 4">
    <name type="scientific">Amycolatopsis japonica</name>
    <dbReference type="NCBI Taxonomy" id="208439"/>
    <lineage>
        <taxon>Bacteria</taxon>
        <taxon>Bacillati</taxon>
        <taxon>Actinomycetota</taxon>
        <taxon>Actinomycetes</taxon>
        <taxon>Pseudonocardiales</taxon>
        <taxon>Pseudonocardiaceae</taxon>
        <taxon>Amycolatopsis</taxon>
        <taxon>Amycolatopsis japonica group</taxon>
    </lineage>
</organism>
<dbReference type="InterPro" id="IPR008984">
    <property type="entry name" value="SMAD_FHA_dom_sf"/>
</dbReference>
<evidence type="ECO:0000313" key="4">
    <source>
        <dbReference type="Proteomes" id="UP000028492"/>
    </source>
</evidence>
<sequence length="256" mass="28254">MKRLTTTHESLALGVPRSAPGAVFALTLAGGVSVDPGEGGEISFGRNRPQVDVCVGENDLQVSRKHGLLNFTDGQWWVSNTGQLPIRLPNSRWLSRGEEPIPLSDGYTPLFVRGSGRREHLLELYVAGPEGGHPVTRHDDVTVPPRRWRLSAEERLVLVVFGQRYLLHDLNPQPLSRQQTAEVLSELRPDETWTARRVEHVVIDVRGRLSAGGVFGLRREEVGEPVGNALNDNLLRELVLSTTLVPPDLALLEALD</sequence>